<gene>
    <name evidence="2" type="ORF">LYPA_23C011225</name>
</gene>
<evidence type="ECO:0000313" key="2">
    <source>
        <dbReference type="EMBL" id="VFV28719.1"/>
    </source>
</evidence>
<dbReference type="AlphaFoldDB" id="A0A485N8D8"/>
<dbReference type="SUPFAM" id="SSF82895">
    <property type="entry name" value="TSP-1 type 1 repeat"/>
    <property type="match status" value="1"/>
</dbReference>
<dbReference type="InterPro" id="IPR000884">
    <property type="entry name" value="TSP1_rpt"/>
</dbReference>
<evidence type="ECO:0000313" key="3">
    <source>
        <dbReference type="Proteomes" id="UP000386466"/>
    </source>
</evidence>
<organism evidence="2 3">
    <name type="scientific">Lynx pardinus</name>
    <name type="common">Iberian lynx</name>
    <name type="synonym">Felis pardina</name>
    <dbReference type="NCBI Taxonomy" id="191816"/>
    <lineage>
        <taxon>Eukaryota</taxon>
        <taxon>Metazoa</taxon>
        <taxon>Chordata</taxon>
        <taxon>Craniata</taxon>
        <taxon>Vertebrata</taxon>
        <taxon>Euteleostomi</taxon>
        <taxon>Mammalia</taxon>
        <taxon>Eutheria</taxon>
        <taxon>Laurasiatheria</taxon>
        <taxon>Carnivora</taxon>
        <taxon>Feliformia</taxon>
        <taxon>Felidae</taxon>
        <taxon>Felinae</taxon>
        <taxon>Lynx</taxon>
    </lineage>
</organism>
<protein>
    <submittedName>
        <fullName evidence="2">Semaphorin-5a isoform 1</fullName>
    </submittedName>
</protein>
<feature type="non-terminal residue" evidence="2">
    <location>
        <position position="84"/>
    </location>
</feature>
<reference evidence="2 3" key="1">
    <citation type="submission" date="2019-01" db="EMBL/GenBank/DDBJ databases">
        <authorList>
            <person name="Alioto T."/>
            <person name="Alioto T."/>
        </authorList>
    </citation>
    <scope>NUCLEOTIDE SEQUENCE [LARGE SCALE GENOMIC DNA]</scope>
</reference>
<accession>A0A485N8D8</accession>
<dbReference type="EMBL" id="CAAGRJ010011858">
    <property type="protein sequence ID" value="VFV28719.1"/>
    <property type="molecule type" value="Genomic_DNA"/>
</dbReference>
<dbReference type="Proteomes" id="UP000386466">
    <property type="component" value="Unassembled WGS sequence"/>
</dbReference>
<evidence type="ECO:0000256" key="1">
    <source>
        <dbReference type="ARBA" id="ARBA00023157"/>
    </source>
</evidence>
<keyword evidence="1" id="KW-1015">Disulfide bond</keyword>
<dbReference type="Pfam" id="PF00090">
    <property type="entry name" value="TSP_1"/>
    <property type="match status" value="1"/>
</dbReference>
<dbReference type="FunFam" id="2.20.100.10:FF:000001">
    <property type="entry name" value="semaphorin-5A isoform X1"/>
    <property type="match status" value="1"/>
</dbReference>
<proteinExistence type="predicted"/>
<keyword evidence="3" id="KW-1185">Reference proteome</keyword>
<name>A0A485N8D8_LYNPA</name>
<dbReference type="Gene3D" id="2.20.100.10">
    <property type="entry name" value="Thrombospondin type-1 (TSP1) repeat"/>
    <property type="match status" value="1"/>
</dbReference>
<dbReference type="InterPro" id="IPR036383">
    <property type="entry name" value="TSP1_rpt_sf"/>
</dbReference>
<dbReference type="PROSITE" id="PS50092">
    <property type="entry name" value="TSP1"/>
    <property type="match status" value="1"/>
</dbReference>
<sequence length="84" mass="9527">MPMCPTPPCRDGQRRDPWLQVALNGFLLLLVSPHRYCNEHFLWPPHMFWTSWGPWEPCTAQCGGGTQARRRTCENGPGCVGCNV</sequence>